<dbReference type="EMBL" id="BGOW01000015">
    <property type="protein sequence ID" value="GBL46045.1"/>
    <property type="molecule type" value="Genomic_DNA"/>
</dbReference>
<sequence length="130" mass="15391">MSQPTIEARLQRKFILMSNDAGIAAQLRAQLPQGWQMVETLDLESLGEFHDILLHRFIFLDLDTLTDDFDPQDAIRQVRMEWMLNVPIFCFGGSQDERDQARLNRADRFFERDEVVERVGQFCHQYRWGE</sequence>
<dbReference type="AlphaFoldDB" id="A0A401JEJ6"/>
<dbReference type="RefSeq" id="WP_124704840.1">
    <property type="nucleotide sequence ID" value="NZ_BGOW01000015.1"/>
</dbReference>
<evidence type="ECO:0008006" key="3">
    <source>
        <dbReference type="Google" id="ProtNLM"/>
    </source>
</evidence>
<dbReference type="OrthoDB" id="5296446at2"/>
<gene>
    <name evidence="1" type="ORF">SFMTTN_1857</name>
</gene>
<protein>
    <recommendedName>
        <fullName evidence="3">Response regulator</fullName>
    </recommendedName>
</protein>
<evidence type="ECO:0000313" key="2">
    <source>
        <dbReference type="Proteomes" id="UP000286806"/>
    </source>
</evidence>
<reference evidence="1 2" key="1">
    <citation type="journal article" date="2019" name="Front. Microbiol.">
        <title>Genomes of Neutrophilic Sulfur-Oxidizing Chemolithoautotrophs Representing 9 Proteobacterial Species From 8 Genera.</title>
        <authorList>
            <person name="Watanabe T."/>
            <person name="Kojima H."/>
            <person name="Umezawa K."/>
            <person name="Hori C."/>
            <person name="Takasuka T.E."/>
            <person name="Kato Y."/>
            <person name="Fukui M."/>
        </authorList>
    </citation>
    <scope>NUCLEOTIDE SEQUENCE [LARGE SCALE GENOMIC DNA]</scope>
    <source>
        <strain evidence="1 2">TTN</strain>
    </source>
</reference>
<accession>A0A401JEJ6</accession>
<dbReference type="Proteomes" id="UP000286806">
    <property type="component" value="Unassembled WGS sequence"/>
</dbReference>
<comment type="caution">
    <text evidence="1">The sequence shown here is derived from an EMBL/GenBank/DDBJ whole genome shotgun (WGS) entry which is preliminary data.</text>
</comment>
<keyword evidence="2" id="KW-1185">Reference proteome</keyword>
<name>A0A401JEJ6_9PROT</name>
<organism evidence="1 2">
    <name type="scientific">Sulfuriferula multivorans</name>
    <dbReference type="NCBI Taxonomy" id="1559896"/>
    <lineage>
        <taxon>Bacteria</taxon>
        <taxon>Pseudomonadati</taxon>
        <taxon>Pseudomonadota</taxon>
        <taxon>Betaproteobacteria</taxon>
        <taxon>Nitrosomonadales</taxon>
        <taxon>Sulfuricellaceae</taxon>
        <taxon>Sulfuriferula</taxon>
    </lineage>
</organism>
<evidence type="ECO:0000313" key="1">
    <source>
        <dbReference type="EMBL" id="GBL46045.1"/>
    </source>
</evidence>
<proteinExistence type="predicted"/>